<protein>
    <submittedName>
        <fullName evidence="2">Uncharacterized protein</fullName>
    </submittedName>
</protein>
<dbReference type="AlphaFoldDB" id="A0A1I7ZQ56"/>
<dbReference type="WBParaSite" id="L893_g28708.t1">
    <property type="protein sequence ID" value="L893_g28708.t1"/>
    <property type="gene ID" value="L893_g28708"/>
</dbReference>
<evidence type="ECO:0000313" key="1">
    <source>
        <dbReference type="Proteomes" id="UP000095287"/>
    </source>
</evidence>
<reference evidence="2" key="1">
    <citation type="submission" date="2016-11" db="UniProtKB">
        <authorList>
            <consortium name="WormBaseParasite"/>
        </authorList>
    </citation>
    <scope>IDENTIFICATION</scope>
</reference>
<sequence>MREICKCRRRERVVLQTADGIRECRWENDPAEKADGNLEILRGEKGAKNGREKFQHCSNNWITFLHQNF</sequence>
<dbReference type="Proteomes" id="UP000095287">
    <property type="component" value="Unplaced"/>
</dbReference>
<organism evidence="1 2">
    <name type="scientific">Steinernema glaseri</name>
    <dbReference type="NCBI Taxonomy" id="37863"/>
    <lineage>
        <taxon>Eukaryota</taxon>
        <taxon>Metazoa</taxon>
        <taxon>Ecdysozoa</taxon>
        <taxon>Nematoda</taxon>
        <taxon>Chromadorea</taxon>
        <taxon>Rhabditida</taxon>
        <taxon>Tylenchina</taxon>
        <taxon>Panagrolaimomorpha</taxon>
        <taxon>Strongyloidoidea</taxon>
        <taxon>Steinernematidae</taxon>
        <taxon>Steinernema</taxon>
    </lineage>
</organism>
<keyword evidence="1" id="KW-1185">Reference proteome</keyword>
<proteinExistence type="predicted"/>
<evidence type="ECO:0000313" key="2">
    <source>
        <dbReference type="WBParaSite" id="L893_g28708.t1"/>
    </source>
</evidence>
<name>A0A1I7ZQ56_9BILA</name>
<accession>A0A1I7ZQ56</accession>